<organism evidence="3 4">
    <name type="scientific">Streptomyces daqingensis</name>
    <dbReference type="NCBI Taxonomy" id="1472640"/>
    <lineage>
        <taxon>Bacteria</taxon>
        <taxon>Bacillati</taxon>
        <taxon>Actinomycetota</taxon>
        <taxon>Actinomycetes</taxon>
        <taxon>Kitasatosporales</taxon>
        <taxon>Streptomycetaceae</taxon>
        <taxon>Streptomyces</taxon>
    </lineage>
</organism>
<sequence>MSLPLTRRIAKTVLLTAAGAASVVGTAGAASAAELPSTADVGGLSNLDTPLDHSVDGARSTAEGLTPKSTTSTLDKSAPKVQKAVIDDTRSAAPGALSTADKAAGNPVSTVGQQVPAVPGTQLSQAPKTVLGGVAPGSDLTSVNGLTSGNALNDLV</sequence>
<accession>A0ABQ2ME83</accession>
<evidence type="ECO:0008006" key="5">
    <source>
        <dbReference type="Google" id="ProtNLM"/>
    </source>
</evidence>
<dbReference type="RefSeq" id="WP_229711879.1">
    <property type="nucleotide sequence ID" value="NZ_BMMP01000008.1"/>
</dbReference>
<evidence type="ECO:0000313" key="3">
    <source>
        <dbReference type="EMBL" id="GGO50117.1"/>
    </source>
</evidence>
<name>A0ABQ2ME83_9ACTN</name>
<dbReference type="EMBL" id="BMMP01000008">
    <property type="protein sequence ID" value="GGO50117.1"/>
    <property type="molecule type" value="Genomic_DNA"/>
</dbReference>
<evidence type="ECO:0000256" key="1">
    <source>
        <dbReference type="SAM" id="MobiDB-lite"/>
    </source>
</evidence>
<evidence type="ECO:0000256" key="2">
    <source>
        <dbReference type="SAM" id="SignalP"/>
    </source>
</evidence>
<reference evidence="4" key="1">
    <citation type="journal article" date="2019" name="Int. J. Syst. Evol. Microbiol.">
        <title>The Global Catalogue of Microorganisms (GCM) 10K type strain sequencing project: providing services to taxonomists for standard genome sequencing and annotation.</title>
        <authorList>
            <consortium name="The Broad Institute Genomics Platform"/>
            <consortium name="The Broad Institute Genome Sequencing Center for Infectious Disease"/>
            <person name="Wu L."/>
            <person name="Ma J."/>
        </authorList>
    </citation>
    <scope>NUCLEOTIDE SEQUENCE [LARGE SCALE GENOMIC DNA]</scope>
    <source>
        <strain evidence="4">CGMCC 4.7178</strain>
    </source>
</reference>
<keyword evidence="4" id="KW-1185">Reference proteome</keyword>
<keyword evidence="2" id="KW-0732">Signal</keyword>
<feature type="signal peptide" evidence="2">
    <location>
        <begin position="1"/>
        <end position="32"/>
    </location>
</feature>
<dbReference type="Proteomes" id="UP000631535">
    <property type="component" value="Unassembled WGS sequence"/>
</dbReference>
<comment type="caution">
    <text evidence="3">The sequence shown here is derived from an EMBL/GenBank/DDBJ whole genome shotgun (WGS) entry which is preliminary data.</text>
</comment>
<feature type="region of interest" description="Disordered" evidence="1">
    <location>
        <begin position="44"/>
        <end position="111"/>
    </location>
</feature>
<evidence type="ECO:0000313" key="4">
    <source>
        <dbReference type="Proteomes" id="UP000631535"/>
    </source>
</evidence>
<gene>
    <name evidence="3" type="ORF">GCM10012287_29150</name>
</gene>
<proteinExistence type="predicted"/>
<protein>
    <recommendedName>
        <fullName evidence="5">ATP-binding protein</fullName>
    </recommendedName>
</protein>
<feature type="chain" id="PRO_5045354229" description="ATP-binding protein" evidence="2">
    <location>
        <begin position="33"/>
        <end position="156"/>
    </location>
</feature>